<dbReference type="InterPro" id="IPR030392">
    <property type="entry name" value="S74_ICA"/>
</dbReference>
<organism evidence="2">
    <name type="scientific">viral metagenome</name>
    <dbReference type="NCBI Taxonomy" id="1070528"/>
    <lineage>
        <taxon>unclassified sequences</taxon>
        <taxon>metagenomes</taxon>
        <taxon>organismal metagenomes</taxon>
    </lineage>
</organism>
<reference evidence="2" key="1">
    <citation type="journal article" date="2020" name="Nature">
        <title>Giant virus diversity and host interactions through global metagenomics.</title>
        <authorList>
            <person name="Schulz F."/>
            <person name="Roux S."/>
            <person name="Paez-Espino D."/>
            <person name="Jungbluth S."/>
            <person name="Walsh D.A."/>
            <person name="Denef V.J."/>
            <person name="McMahon K.D."/>
            <person name="Konstantinidis K.T."/>
            <person name="Eloe-Fadrosh E.A."/>
            <person name="Kyrpides N.C."/>
            <person name="Woyke T."/>
        </authorList>
    </citation>
    <scope>NUCLEOTIDE SEQUENCE</scope>
    <source>
        <strain evidence="2">GVMAG-M-3300027759-16</strain>
    </source>
</reference>
<feature type="domain" description="Peptidase S74" evidence="1">
    <location>
        <begin position="667"/>
        <end position="757"/>
    </location>
</feature>
<dbReference type="Pfam" id="PF13884">
    <property type="entry name" value="Peptidase_S74"/>
    <property type="match status" value="1"/>
</dbReference>
<dbReference type="PROSITE" id="PS51688">
    <property type="entry name" value="ICA"/>
    <property type="match status" value="1"/>
</dbReference>
<dbReference type="EMBL" id="MN740437">
    <property type="protein sequence ID" value="QHU26185.1"/>
    <property type="molecule type" value="Genomic_DNA"/>
</dbReference>
<dbReference type="AlphaFoldDB" id="A0A6C0L7S9"/>
<protein>
    <recommendedName>
        <fullName evidence="1">Peptidase S74 domain-containing protein</fullName>
    </recommendedName>
</protein>
<evidence type="ECO:0000313" key="2">
    <source>
        <dbReference type="EMBL" id="QHU26185.1"/>
    </source>
</evidence>
<name>A0A6C0L7S9_9ZZZZ</name>
<sequence>MASLIQLSDSNVRAYISSPFFAQLQTIRDIGGTRNTSNTITISKVGGTFSDGTTVKTIDTPYTTLTVNPSTGGIAHAFPFTYNQEVSTTSITVTGSMNIFGTSKIFDTLVASNISSSGFFDAPSIQVGVLSPIILPNMVSTVQNLGQFYTSSVHIPVEKLQSNDYTFNTDLVNTVATLPYFSTYSLQSTIEGLGTFGYISRSQVTSIVTGVGSNYISKSNLVSTVNGLGTSGYVSSADFLSTFSNYQNGLIYGATYTSTVAGLGTSGYISSPALLSTVRGLATFGYISTSWLVSSTQSFQSNIGGAAATALYISTAEGLGKTYVSTAHITSTCDGLLTSNTSILTSTVAGLGSAGYISTTQIISTLNNLGSLGYISTPELTVAVQGTFTAAYSNSFGSTSANLGSLPFSYISTPQMVDSVTGLLTLQSNTLLSTVAGMGQKYVSIDRFVSTAQSLGSLPYSYMSTSYLVPTVAAFLVLPYSSLQLTSTVQGLGSLSYVSAASLATTFQNIGGDYISTPYLATNIPTLTYMKQADLTTSYNSQQTSYSNLLSSNLVSTVQNLGSLGYISTNTNTSAILTSTSIGVANTLAGSNPSQSISTLSITGSDTQLFKYLNGSIQPSASLTVTTIVNTQNLYTTCNLTATNFYASYNGQNGKYFADGTQLGSSSDRRLKKDIVAMSNALEKINSLTGIYFTWKDDPTHKRNVGFLAQDVEQVFPDLVFTGDGDDKMKSVKYESLHVAILEAIKELDAELDSLIH</sequence>
<evidence type="ECO:0000259" key="1">
    <source>
        <dbReference type="PROSITE" id="PS51688"/>
    </source>
</evidence>
<proteinExistence type="predicted"/>
<accession>A0A6C0L7S9</accession>